<dbReference type="PROSITE" id="PS51257">
    <property type="entry name" value="PROKAR_LIPOPROTEIN"/>
    <property type="match status" value="1"/>
</dbReference>
<feature type="signal peptide" evidence="1">
    <location>
        <begin position="1"/>
        <end position="19"/>
    </location>
</feature>
<name>A0AA48GQ39_9BACT</name>
<evidence type="ECO:0000313" key="2">
    <source>
        <dbReference type="EMBL" id="BDU75507.1"/>
    </source>
</evidence>
<feature type="chain" id="PRO_5041246933" description="Lipoprotein" evidence="1">
    <location>
        <begin position="20"/>
        <end position="187"/>
    </location>
</feature>
<gene>
    <name evidence="2" type="ORF">METESE_04650</name>
</gene>
<protein>
    <recommendedName>
        <fullName evidence="4">Lipoprotein</fullName>
    </recommendedName>
</protein>
<accession>A0AA48GQ39</accession>
<dbReference type="KEGG" id="msea:METESE_04650"/>
<dbReference type="RefSeq" id="WP_243330647.1">
    <property type="nucleotide sequence ID" value="NZ_AP027081.1"/>
</dbReference>
<organism evidence="2 3">
    <name type="scientific">Mesoterricola sediminis</name>
    <dbReference type="NCBI Taxonomy" id="2927980"/>
    <lineage>
        <taxon>Bacteria</taxon>
        <taxon>Pseudomonadati</taxon>
        <taxon>Acidobacteriota</taxon>
        <taxon>Holophagae</taxon>
        <taxon>Holophagales</taxon>
        <taxon>Holophagaceae</taxon>
        <taxon>Mesoterricola</taxon>
    </lineage>
</organism>
<dbReference type="Proteomes" id="UP001228113">
    <property type="component" value="Chromosome"/>
</dbReference>
<sequence length="187" mass="18952">MTLRAHLSGLLLLALAACGGGSSGGPGRPAAPPSLTYRDPAPTGFRLEADPATQGTSTLVLRLVGPAGTALRGVTLFLETDEARAGWGDVPGTSQRFLNHGPLEPGVDPPSLARGYRRGGRLQVGVFHREGASPVLGAGPLLSVALAARAGAAPGPLALRHTRAALFVDGARHIVEVPVALGTVTAR</sequence>
<dbReference type="EMBL" id="AP027081">
    <property type="protein sequence ID" value="BDU75507.1"/>
    <property type="molecule type" value="Genomic_DNA"/>
</dbReference>
<keyword evidence="1" id="KW-0732">Signal</keyword>
<proteinExistence type="predicted"/>
<keyword evidence="3" id="KW-1185">Reference proteome</keyword>
<evidence type="ECO:0000313" key="3">
    <source>
        <dbReference type="Proteomes" id="UP001228113"/>
    </source>
</evidence>
<evidence type="ECO:0000256" key="1">
    <source>
        <dbReference type="SAM" id="SignalP"/>
    </source>
</evidence>
<dbReference type="AlphaFoldDB" id="A0AA48GQ39"/>
<reference evidence="2" key="1">
    <citation type="journal article" date="2023" name="Int. J. Syst. Evol. Microbiol.">
        <title>Mesoterricola silvestris gen. nov., sp. nov., Mesoterricola sediminis sp. nov., Geothrix oryzae sp. nov., Geothrix edaphica sp. nov., Geothrix rubra sp. nov., and Geothrix limicola sp. nov., six novel members of Acidobacteriota isolated from soils.</title>
        <authorList>
            <person name="Itoh H."/>
            <person name="Sugisawa Y."/>
            <person name="Mise K."/>
            <person name="Xu Z."/>
            <person name="Kuniyasu M."/>
            <person name="Ushijima N."/>
            <person name="Kawano K."/>
            <person name="Kobayashi E."/>
            <person name="Shiratori Y."/>
            <person name="Masuda Y."/>
            <person name="Senoo K."/>
        </authorList>
    </citation>
    <scope>NUCLEOTIDE SEQUENCE</scope>
    <source>
        <strain evidence="2">W786</strain>
    </source>
</reference>
<evidence type="ECO:0008006" key="4">
    <source>
        <dbReference type="Google" id="ProtNLM"/>
    </source>
</evidence>